<accession>A0A4P8L6L6</accession>
<evidence type="ECO:0000313" key="7">
    <source>
        <dbReference type="EMBL" id="QCQ23554.1"/>
    </source>
</evidence>
<organism evidence="7 8">
    <name type="scientific">Desulfoglaeba alkanexedens ALDC</name>
    <dbReference type="NCBI Taxonomy" id="980445"/>
    <lineage>
        <taxon>Bacteria</taxon>
        <taxon>Pseudomonadati</taxon>
        <taxon>Thermodesulfobacteriota</taxon>
        <taxon>Syntrophobacteria</taxon>
        <taxon>Syntrophobacterales</taxon>
        <taxon>Syntrophobacteraceae</taxon>
        <taxon>Desulfoglaeba</taxon>
    </lineage>
</organism>
<evidence type="ECO:0000256" key="2">
    <source>
        <dbReference type="ARBA" id="ARBA00022475"/>
    </source>
</evidence>
<dbReference type="KEGG" id="dax:FDQ92_11825"/>
<keyword evidence="5" id="KW-0564">Palmitate</keyword>
<evidence type="ECO:0000313" key="8">
    <source>
        <dbReference type="Proteomes" id="UP000298602"/>
    </source>
</evidence>
<keyword evidence="3" id="KW-0732">Signal</keyword>
<dbReference type="Proteomes" id="UP000298602">
    <property type="component" value="Chromosome"/>
</dbReference>
<evidence type="ECO:0000256" key="6">
    <source>
        <dbReference type="ARBA" id="ARBA00023288"/>
    </source>
</evidence>
<proteinExistence type="inferred from homology"/>
<reference evidence="7 8" key="2">
    <citation type="submission" date="2019-05" db="EMBL/GenBank/DDBJ databases">
        <authorList>
            <person name="Suflita J.M."/>
            <person name="Marks C.R."/>
        </authorList>
    </citation>
    <scope>NUCLEOTIDE SEQUENCE [LARGE SCALE GENOMIC DNA]</scope>
    <source>
        <strain evidence="7 8">ALDC</strain>
    </source>
</reference>
<dbReference type="GO" id="GO:0016020">
    <property type="term" value="C:membrane"/>
    <property type="evidence" value="ECO:0007669"/>
    <property type="project" value="InterPro"/>
</dbReference>
<comment type="similarity">
    <text evidence="1">Belongs to the EcnA/EcnB lipoprotein family.</text>
</comment>
<gene>
    <name evidence="7" type="ORF">FDQ92_11825</name>
</gene>
<sequence length="45" mass="4917">MRILAFFRKFLVLVMVALCLGGCNTISGMGKDIESLGRTIKRAAD</sequence>
<keyword evidence="6 7" id="KW-0449">Lipoprotein</keyword>
<dbReference type="AlphaFoldDB" id="A0A4P8L6L6"/>
<dbReference type="Pfam" id="PF08085">
    <property type="entry name" value="Entericidin"/>
    <property type="match status" value="1"/>
</dbReference>
<evidence type="ECO:0000256" key="3">
    <source>
        <dbReference type="ARBA" id="ARBA00022729"/>
    </source>
</evidence>
<name>A0A4P8L6L6_9BACT</name>
<keyword evidence="8" id="KW-1185">Reference proteome</keyword>
<dbReference type="OrthoDB" id="9181810at2"/>
<keyword evidence="4" id="KW-0472">Membrane</keyword>
<reference evidence="7 8" key="1">
    <citation type="submission" date="2019-05" db="EMBL/GenBank/DDBJ databases">
        <title>The Complete Genome Sequence of the n-alkane-degrading Desulfoglaeba alkanexedens ALDC reveals multiple alkylsuccinate synthase gene clusters.</title>
        <authorList>
            <person name="Callaghan A.V."/>
            <person name="Davidova I.A."/>
            <person name="Duncan K.E."/>
            <person name="Morris B."/>
            <person name="McInerney M.J."/>
        </authorList>
    </citation>
    <scope>NUCLEOTIDE SEQUENCE [LARGE SCALE GENOMIC DNA]</scope>
    <source>
        <strain evidence="7 8">ALDC</strain>
    </source>
</reference>
<dbReference type="InterPro" id="IPR012556">
    <property type="entry name" value="Entericidin"/>
</dbReference>
<keyword evidence="2" id="KW-1003">Cell membrane</keyword>
<protein>
    <submittedName>
        <fullName evidence="7">Entericidin A/B family lipoprotein</fullName>
    </submittedName>
</protein>
<dbReference type="EMBL" id="CP040098">
    <property type="protein sequence ID" value="QCQ23554.1"/>
    <property type="molecule type" value="Genomic_DNA"/>
</dbReference>
<dbReference type="GO" id="GO:0009636">
    <property type="term" value="P:response to toxic substance"/>
    <property type="evidence" value="ECO:0007669"/>
    <property type="project" value="InterPro"/>
</dbReference>
<evidence type="ECO:0000256" key="1">
    <source>
        <dbReference type="ARBA" id="ARBA00010296"/>
    </source>
</evidence>
<evidence type="ECO:0000256" key="5">
    <source>
        <dbReference type="ARBA" id="ARBA00023139"/>
    </source>
</evidence>
<evidence type="ECO:0000256" key="4">
    <source>
        <dbReference type="ARBA" id="ARBA00023136"/>
    </source>
</evidence>